<gene>
    <name evidence="1" type="ORF">GCM10011389_29020</name>
</gene>
<dbReference type="Proteomes" id="UP000642571">
    <property type="component" value="Unassembled WGS sequence"/>
</dbReference>
<organism evidence="1 2">
    <name type="scientific">Pontibacillus salipaludis</name>
    <dbReference type="NCBI Taxonomy" id="1697394"/>
    <lineage>
        <taxon>Bacteria</taxon>
        <taxon>Bacillati</taxon>
        <taxon>Bacillota</taxon>
        <taxon>Bacilli</taxon>
        <taxon>Bacillales</taxon>
        <taxon>Bacillaceae</taxon>
        <taxon>Pontibacillus</taxon>
    </lineage>
</organism>
<evidence type="ECO:0000313" key="2">
    <source>
        <dbReference type="Proteomes" id="UP000642571"/>
    </source>
</evidence>
<evidence type="ECO:0000313" key="1">
    <source>
        <dbReference type="EMBL" id="GGD19514.1"/>
    </source>
</evidence>
<dbReference type="Pfam" id="PF13790">
    <property type="entry name" value="SR1P"/>
    <property type="match status" value="1"/>
</dbReference>
<proteinExistence type="predicted"/>
<reference evidence="2" key="1">
    <citation type="journal article" date="2019" name="Int. J. Syst. Evol. Microbiol.">
        <title>The Global Catalogue of Microorganisms (GCM) 10K type strain sequencing project: providing services to taxonomists for standard genome sequencing and annotation.</title>
        <authorList>
            <consortium name="The Broad Institute Genomics Platform"/>
            <consortium name="The Broad Institute Genome Sequencing Center for Infectious Disease"/>
            <person name="Wu L."/>
            <person name="Ma J."/>
        </authorList>
    </citation>
    <scope>NUCLEOTIDE SEQUENCE [LARGE SCALE GENOMIC DNA]</scope>
    <source>
        <strain evidence="2">CGMCC 1.15353</strain>
    </source>
</reference>
<accession>A0ABQ1Q8V1</accession>
<comment type="caution">
    <text evidence="1">The sequence shown here is derived from an EMBL/GenBank/DDBJ whole genome shotgun (WGS) entry which is preliminary data.</text>
</comment>
<dbReference type="EMBL" id="BMIN01000013">
    <property type="protein sequence ID" value="GGD19514.1"/>
    <property type="molecule type" value="Genomic_DNA"/>
</dbReference>
<dbReference type="InterPro" id="IPR025236">
    <property type="entry name" value="SR1P"/>
</dbReference>
<protein>
    <recommendedName>
        <fullName evidence="3">SR1 protein</fullName>
    </recommendedName>
</protein>
<sequence length="55" mass="6176">MSYYNVIKLNENANKGVGYSMGTIVCQDCQGIIDHYEDEKVSTLYGTCTTCNEEE</sequence>
<name>A0ABQ1Q8V1_9BACI</name>
<evidence type="ECO:0008006" key="3">
    <source>
        <dbReference type="Google" id="ProtNLM"/>
    </source>
</evidence>
<keyword evidence="2" id="KW-1185">Reference proteome</keyword>